<protein>
    <submittedName>
        <fullName evidence="3">MTH1187 family thiamine-binding protein</fullName>
    </submittedName>
</protein>
<keyword evidence="4" id="KW-1185">Reference proteome</keyword>
<dbReference type="InterPro" id="IPR029756">
    <property type="entry name" value="MTH1187/YkoF-like"/>
</dbReference>
<dbReference type="InterPro" id="IPR051614">
    <property type="entry name" value="UPF0045_domain"/>
</dbReference>
<dbReference type="PANTHER" id="PTHR33777:SF1">
    <property type="entry name" value="UPF0045 PROTEIN ECM15"/>
    <property type="match status" value="1"/>
</dbReference>
<evidence type="ECO:0000313" key="4">
    <source>
        <dbReference type="Proteomes" id="UP001589797"/>
    </source>
</evidence>
<organism evidence="3 4">
    <name type="scientific">Fontibacter flavus</name>
    <dbReference type="NCBI Taxonomy" id="654838"/>
    <lineage>
        <taxon>Bacteria</taxon>
        <taxon>Pseudomonadati</taxon>
        <taxon>Bacteroidota</taxon>
        <taxon>Cytophagia</taxon>
        <taxon>Cytophagales</taxon>
        <taxon>Cyclobacteriaceae</taxon>
        <taxon>Fontibacter</taxon>
    </lineage>
</organism>
<comment type="caution">
    <text evidence="3">The sequence shown here is derived from an EMBL/GenBank/DDBJ whole genome shotgun (WGS) entry which is preliminary data.</text>
</comment>
<dbReference type="PANTHER" id="PTHR33777">
    <property type="entry name" value="UPF0045 PROTEIN ECM15"/>
    <property type="match status" value="1"/>
</dbReference>
<dbReference type="Proteomes" id="UP001589797">
    <property type="component" value="Unassembled WGS sequence"/>
</dbReference>
<evidence type="ECO:0000259" key="2">
    <source>
        <dbReference type="Pfam" id="PF01910"/>
    </source>
</evidence>
<accession>A0ABV6FXT9</accession>
<comment type="similarity">
    <text evidence="1">Belongs to the UPF0045 family.</text>
</comment>
<reference evidence="3 4" key="1">
    <citation type="submission" date="2024-09" db="EMBL/GenBank/DDBJ databases">
        <authorList>
            <person name="Sun Q."/>
            <person name="Mori K."/>
        </authorList>
    </citation>
    <scope>NUCLEOTIDE SEQUENCE [LARGE SCALE GENOMIC DNA]</scope>
    <source>
        <strain evidence="3 4">CCM 7650</strain>
    </source>
</reference>
<sequence>MSKSNIINLGIQIVPKSKSLDSYTLVDKAIAVIQQSGIKHVVTPFETVMEGTQEELMGIAQRAQQAVLDGGADEVLVYYRMQIRKNMDVQIEDKIGKYK</sequence>
<dbReference type="InterPro" id="IPR002767">
    <property type="entry name" value="Thiamine_BP"/>
</dbReference>
<dbReference type="Gene3D" id="3.30.70.930">
    <property type="match status" value="1"/>
</dbReference>
<gene>
    <name evidence="3" type="ORF">ACFFIP_18585</name>
</gene>
<evidence type="ECO:0000313" key="3">
    <source>
        <dbReference type="EMBL" id="MFC0264701.1"/>
    </source>
</evidence>
<proteinExistence type="inferred from homology"/>
<name>A0ABV6FXT9_9BACT</name>
<evidence type="ECO:0000256" key="1">
    <source>
        <dbReference type="ARBA" id="ARBA00010272"/>
    </source>
</evidence>
<dbReference type="RefSeq" id="WP_382389279.1">
    <property type="nucleotide sequence ID" value="NZ_JBHLWI010000083.1"/>
</dbReference>
<dbReference type="SUPFAM" id="SSF89957">
    <property type="entry name" value="MTH1187/YkoF-like"/>
    <property type="match status" value="1"/>
</dbReference>
<feature type="domain" description="Thiamine-binding protein" evidence="2">
    <location>
        <begin position="11"/>
        <end position="98"/>
    </location>
</feature>
<dbReference type="Pfam" id="PF01910">
    <property type="entry name" value="Thiamine_BP"/>
    <property type="match status" value="1"/>
</dbReference>
<dbReference type="EMBL" id="JBHLWI010000083">
    <property type="protein sequence ID" value="MFC0264701.1"/>
    <property type="molecule type" value="Genomic_DNA"/>
</dbReference>